<gene>
    <name evidence="1" type="ORF">BV25DRAFT_1913296</name>
</gene>
<dbReference type="Proteomes" id="UP000814140">
    <property type="component" value="Unassembled WGS sequence"/>
</dbReference>
<comment type="caution">
    <text evidence="1">The sequence shown here is derived from an EMBL/GenBank/DDBJ whole genome shotgun (WGS) entry which is preliminary data.</text>
</comment>
<organism evidence="1 2">
    <name type="scientific">Artomyces pyxidatus</name>
    <dbReference type="NCBI Taxonomy" id="48021"/>
    <lineage>
        <taxon>Eukaryota</taxon>
        <taxon>Fungi</taxon>
        <taxon>Dikarya</taxon>
        <taxon>Basidiomycota</taxon>
        <taxon>Agaricomycotina</taxon>
        <taxon>Agaricomycetes</taxon>
        <taxon>Russulales</taxon>
        <taxon>Auriscalpiaceae</taxon>
        <taxon>Artomyces</taxon>
    </lineage>
</organism>
<reference evidence="1" key="1">
    <citation type="submission" date="2021-03" db="EMBL/GenBank/DDBJ databases">
        <authorList>
            <consortium name="DOE Joint Genome Institute"/>
            <person name="Ahrendt S."/>
            <person name="Looney B.P."/>
            <person name="Miyauchi S."/>
            <person name="Morin E."/>
            <person name="Drula E."/>
            <person name="Courty P.E."/>
            <person name="Chicoki N."/>
            <person name="Fauchery L."/>
            <person name="Kohler A."/>
            <person name="Kuo A."/>
            <person name="Labutti K."/>
            <person name="Pangilinan J."/>
            <person name="Lipzen A."/>
            <person name="Riley R."/>
            <person name="Andreopoulos W."/>
            <person name="He G."/>
            <person name="Johnson J."/>
            <person name="Barry K.W."/>
            <person name="Grigoriev I.V."/>
            <person name="Nagy L."/>
            <person name="Hibbett D."/>
            <person name="Henrissat B."/>
            <person name="Matheny P.B."/>
            <person name="Labbe J."/>
            <person name="Martin F."/>
        </authorList>
    </citation>
    <scope>NUCLEOTIDE SEQUENCE</scope>
    <source>
        <strain evidence="1">HHB10654</strain>
    </source>
</reference>
<proteinExistence type="predicted"/>
<accession>A0ACB8TBH7</accession>
<keyword evidence="2" id="KW-1185">Reference proteome</keyword>
<protein>
    <submittedName>
        <fullName evidence="1">Uncharacterized protein</fullName>
    </submittedName>
</protein>
<dbReference type="EMBL" id="MU277194">
    <property type="protein sequence ID" value="KAI0065864.1"/>
    <property type="molecule type" value="Genomic_DNA"/>
</dbReference>
<reference evidence="1" key="2">
    <citation type="journal article" date="2022" name="New Phytol.">
        <title>Evolutionary transition to the ectomycorrhizal habit in the genomes of a hyperdiverse lineage of mushroom-forming fungi.</title>
        <authorList>
            <person name="Looney B."/>
            <person name="Miyauchi S."/>
            <person name="Morin E."/>
            <person name="Drula E."/>
            <person name="Courty P.E."/>
            <person name="Kohler A."/>
            <person name="Kuo A."/>
            <person name="LaButti K."/>
            <person name="Pangilinan J."/>
            <person name="Lipzen A."/>
            <person name="Riley R."/>
            <person name="Andreopoulos W."/>
            <person name="He G."/>
            <person name="Johnson J."/>
            <person name="Nolan M."/>
            <person name="Tritt A."/>
            <person name="Barry K.W."/>
            <person name="Grigoriev I.V."/>
            <person name="Nagy L.G."/>
            <person name="Hibbett D."/>
            <person name="Henrissat B."/>
            <person name="Matheny P.B."/>
            <person name="Labbe J."/>
            <person name="Martin F.M."/>
        </authorList>
    </citation>
    <scope>NUCLEOTIDE SEQUENCE</scope>
    <source>
        <strain evidence="1">HHB10654</strain>
    </source>
</reference>
<evidence type="ECO:0000313" key="1">
    <source>
        <dbReference type="EMBL" id="KAI0065864.1"/>
    </source>
</evidence>
<sequence>MALPGFRWALMLAPIGANSTNGAGHIFHITNTIQRDCLFGANGMPHWRYEFNPADAVWRSDRLVSMVLIAKLPAGTGAALGEQAAEIDRIVGSVPLVQDDKAWTLAGVAYWRRWRRSAQVGVHSARSRRWCIAASWRRKSSYLGTRGEDLAGHGRDS</sequence>
<evidence type="ECO:0000313" key="2">
    <source>
        <dbReference type="Proteomes" id="UP000814140"/>
    </source>
</evidence>
<name>A0ACB8TBH7_9AGAM</name>